<protein>
    <submittedName>
        <fullName evidence="2">Paraquat-inducible protein A</fullName>
    </submittedName>
</protein>
<feature type="transmembrane region" description="Helical" evidence="1">
    <location>
        <begin position="53"/>
        <end position="80"/>
    </location>
</feature>
<dbReference type="Proteomes" id="UP000325755">
    <property type="component" value="Chromosome"/>
</dbReference>
<feature type="transmembrane region" description="Helical" evidence="1">
    <location>
        <begin position="100"/>
        <end position="124"/>
    </location>
</feature>
<organism evidence="2 3">
    <name type="scientific">Candidatus Methylospira mobilis</name>
    <dbReference type="NCBI Taxonomy" id="1808979"/>
    <lineage>
        <taxon>Bacteria</taxon>
        <taxon>Pseudomonadati</taxon>
        <taxon>Pseudomonadota</taxon>
        <taxon>Gammaproteobacteria</taxon>
        <taxon>Methylococcales</taxon>
        <taxon>Methylococcaceae</taxon>
        <taxon>Candidatus Methylospira</taxon>
    </lineage>
</organism>
<dbReference type="InParanoid" id="A0A5Q0BN59"/>
<name>A0A5Q0BN59_9GAMM</name>
<dbReference type="OrthoDB" id="5291921at2"/>
<dbReference type="KEGG" id="mmob:F6R98_13680"/>
<feature type="transmembrane region" description="Helical" evidence="1">
    <location>
        <begin position="175"/>
        <end position="194"/>
    </location>
</feature>
<sequence length="207" mass="22632">MHETQNNAEALIACIDCDQLYSKPWLQKGEKALCSNCGAVLCERKRGGIDLSLALALTCLILLLLANVFPLLRMSIAGIVQEGSLMTGIVEMYKQGYWEIAALVFIVTILAPLARALLLLYVLIPMRFNRLAPRAARVFRLLETLSPWAMTEVFMLGILVAVVKMADLATLQPGIALYSFAALMLFVAATDASLDVDNIWEKIGAAS</sequence>
<dbReference type="InterPro" id="IPR007498">
    <property type="entry name" value="PqiA-like"/>
</dbReference>
<keyword evidence="1" id="KW-0472">Membrane</keyword>
<feature type="transmembrane region" description="Helical" evidence="1">
    <location>
        <begin position="145"/>
        <end position="163"/>
    </location>
</feature>
<evidence type="ECO:0000313" key="3">
    <source>
        <dbReference type="Proteomes" id="UP000325755"/>
    </source>
</evidence>
<keyword evidence="1" id="KW-0812">Transmembrane</keyword>
<reference evidence="2 3" key="1">
    <citation type="submission" date="2019-09" db="EMBL/GenBank/DDBJ databases">
        <title>Ecophysiology of the spiral-shaped methanotroph Methylospira mobilis as revealed by the complete genome sequence.</title>
        <authorList>
            <person name="Oshkin I.Y."/>
            <person name="Dedysh S.N."/>
            <person name="Miroshnikov K."/>
            <person name="Danilova O.V."/>
            <person name="Hakobyan A."/>
            <person name="Liesack W."/>
        </authorList>
    </citation>
    <scope>NUCLEOTIDE SEQUENCE [LARGE SCALE GENOMIC DNA]</scope>
    <source>
        <strain evidence="2 3">Shm1</strain>
    </source>
</reference>
<dbReference type="Pfam" id="PF04403">
    <property type="entry name" value="PqiA"/>
    <property type="match status" value="1"/>
</dbReference>
<dbReference type="AlphaFoldDB" id="A0A5Q0BN59"/>
<dbReference type="EMBL" id="CP044205">
    <property type="protein sequence ID" value="QFY43537.1"/>
    <property type="molecule type" value="Genomic_DNA"/>
</dbReference>
<dbReference type="RefSeq" id="WP_153249521.1">
    <property type="nucleotide sequence ID" value="NZ_CP044205.1"/>
</dbReference>
<gene>
    <name evidence="2" type="ORF">F6R98_13680</name>
</gene>
<keyword evidence="1" id="KW-1133">Transmembrane helix</keyword>
<accession>A0A5Q0BN59</accession>
<keyword evidence="3" id="KW-1185">Reference proteome</keyword>
<evidence type="ECO:0000256" key="1">
    <source>
        <dbReference type="SAM" id="Phobius"/>
    </source>
</evidence>
<evidence type="ECO:0000313" key="2">
    <source>
        <dbReference type="EMBL" id="QFY43537.1"/>
    </source>
</evidence>
<proteinExistence type="predicted"/>